<keyword evidence="5" id="KW-0689">Ribosomal protein</keyword>
<keyword evidence="1 5" id="KW-0489">Methyltransferase</keyword>
<keyword evidence="2" id="KW-0808">Transferase</keyword>
<dbReference type="GO" id="GO:0016274">
    <property type="term" value="F:protein-arginine N-methyltransferase activity"/>
    <property type="evidence" value="ECO:0007669"/>
    <property type="project" value="InterPro"/>
</dbReference>
<dbReference type="Gene3D" id="3.40.50.150">
    <property type="entry name" value="Vaccinia Virus protein VP39"/>
    <property type="match status" value="1"/>
</dbReference>
<dbReference type="Pfam" id="PF22528">
    <property type="entry name" value="PRMT_C"/>
    <property type="match status" value="1"/>
</dbReference>
<evidence type="ECO:0000313" key="6">
    <source>
        <dbReference type="Proteomes" id="UP000615026"/>
    </source>
</evidence>
<comment type="caution">
    <text evidence="5">The sequence shown here is derived from an EMBL/GenBank/DDBJ whole genome shotgun (WGS) entry which is preliminary data.</text>
</comment>
<dbReference type="PANTHER" id="PTHR11006:SF4">
    <property type="entry name" value="PROTEIN ARGININE N-METHYLTRANSFERASE 7"/>
    <property type="match status" value="1"/>
</dbReference>
<evidence type="ECO:0000259" key="4">
    <source>
        <dbReference type="Pfam" id="PF22528"/>
    </source>
</evidence>
<evidence type="ECO:0000256" key="3">
    <source>
        <dbReference type="ARBA" id="ARBA00022691"/>
    </source>
</evidence>
<dbReference type="CDD" id="cd02440">
    <property type="entry name" value="AdoMet_MTases"/>
    <property type="match status" value="1"/>
</dbReference>
<dbReference type="EMBL" id="JADEXP010000159">
    <property type="protein sequence ID" value="MBE9068325.1"/>
    <property type="molecule type" value="Genomic_DNA"/>
</dbReference>
<dbReference type="InterPro" id="IPR029063">
    <property type="entry name" value="SAM-dependent_MTases_sf"/>
</dbReference>
<dbReference type="Pfam" id="PF06325">
    <property type="entry name" value="PrmA"/>
    <property type="match status" value="1"/>
</dbReference>
<dbReference type="GO" id="GO:0032259">
    <property type="term" value="P:methylation"/>
    <property type="evidence" value="ECO:0007669"/>
    <property type="project" value="UniProtKB-KW"/>
</dbReference>
<dbReference type="Gene3D" id="2.70.160.11">
    <property type="entry name" value="Hnrnp arginine n-methyltransferase1"/>
    <property type="match status" value="1"/>
</dbReference>
<evidence type="ECO:0000256" key="2">
    <source>
        <dbReference type="ARBA" id="ARBA00022679"/>
    </source>
</evidence>
<accession>A0A928ZVV3</accession>
<keyword evidence="6" id="KW-1185">Reference proteome</keyword>
<feature type="domain" description="Protein arginine N-methyltransferase" evidence="4">
    <location>
        <begin position="179"/>
        <end position="341"/>
    </location>
</feature>
<sequence length="370" mass="41977">MEVSQPNPSDMAFKYFDLYGSMRAHKVMLEDMARMRAYHSAIFKTKSEMFKDKVILDVGCGTGVLSVWAAKAGARRVYGVEAGSANKLAKQLIQHSNVSDVVTILHSKVEDIDLDEPVDVIVSEWMGSLLLKESMFDSVAYARDRWLKSNGLMLPSYANILLGLYSPSEEHDHTRFVREKLEKEITEWEQTVTDLQSLDIDYSDFTDDLGQELSDYFLGNAVRVNYLSQENLAAKPQQVFEFDCATVDPEILVQFSQEFQFTVDQHTEIKGFLGWFTTGFPNGVILNTGPGPTYNHWGQQLYPFKNAFKVVPGDQVKGIINFRRDYDESRLNVVEFKYQLNTGIQHTAVFSMGSVEHMHQGSKSVLFSPL</sequence>
<dbReference type="Proteomes" id="UP000615026">
    <property type="component" value="Unassembled WGS sequence"/>
</dbReference>
<keyword evidence="3" id="KW-0949">S-adenosyl-L-methionine</keyword>
<dbReference type="AlphaFoldDB" id="A0A928ZVV3"/>
<proteinExistence type="predicted"/>
<organism evidence="5 6">
    <name type="scientific">Leptolyngbya cf. ectocarpi LEGE 11479</name>
    <dbReference type="NCBI Taxonomy" id="1828722"/>
    <lineage>
        <taxon>Bacteria</taxon>
        <taxon>Bacillati</taxon>
        <taxon>Cyanobacteriota</taxon>
        <taxon>Cyanophyceae</taxon>
        <taxon>Leptolyngbyales</taxon>
        <taxon>Leptolyngbyaceae</taxon>
        <taxon>Leptolyngbya group</taxon>
        <taxon>Leptolyngbya</taxon>
    </lineage>
</organism>
<evidence type="ECO:0000313" key="5">
    <source>
        <dbReference type="EMBL" id="MBE9068325.1"/>
    </source>
</evidence>
<evidence type="ECO:0000256" key="1">
    <source>
        <dbReference type="ARBA" id="ARBA00022603"/>
    </source>
</evidence>
<dbReference type="InterPro" id="IPR055135">
    <property type="entry name" value="PRMT_dom"/>
</dbReference>
<name>A0A928ZVV3_LEPEC</name>
<protein>
    <submittedName>
        <fullName evidence="5">50S ribosomal protein L11 methyltransferase</fullName>
    </submittedName>
</protein>
<dbReference type="SUPFAM" id="SSF53335">
    <property type="entry name" value="S-adenosyl-L-methionine-dependent methyltransferases"/>
    <property type="match status" value="1"/>
</dbReference>
<keyword evidence="5" id="KW-0687">Ribonucleoprotein</keyword>
<reference evidence="5" key="1">
    <citation type="submission" date="2020-10" db="EMBL/GenBank/DDBJ databases">
        <authorList>
            <person name="Castelo-Branco R."/>
            <person name="Eusebio N."/>
            <person name="Adriana R."/>
            <person name="Vieira A."/>
            <person name="Brugerolle De Fraissinette N."/>
            <person name="Rezende De Castro R."/>
            <person name="Schneider M.P."/>
            <person name="Vasconcelos V."/>
            <person name="Leao P.N."/>
        </authorList>
    </citation>
    <scope>NUCLEOTIDE SEQUENCE</scope>
    <source>
        <strain evidence="5">LEGE 11479</strain>
    </source>
</reference>
<dbReference type="PROSITE" id="PS51678">
    <property type="entry name" value="SAM_MT_PRMT"/>
    <property type="match status" value="1"/>
</dbReference>
<dbReference type="PANTHER" id="PTHR11006">
    <property type="entry name" value="PROTEIN ARGININE N-METHYLTRANSFERASE"/>
    <property type="match status" value="1"/>
</dbReference>
<gene>
    <name evidence="5" type="ORF">IQ260_16865</name>
</gene>
<dbReference type="FunFam" id="3.40.50.150:FF:000016">
    <property type="entry name" value="Protein arginine N-methyltransferase 6"/>
    <property type="match status" value="1"/>
</dbReference>
<dbReference type="InterPro" id="IPR025799">
    <property type="entry name" value="Arg_MeTrfase"/>
</dbReference>
<dbReference type="GO" id="GO:0005840">
    <property type="term" value="C:ribosome"/>
    <property type="evidence" value="ECO:0007669"/>
    <property type="project" value="UniProtKB-KW"/>
</dbReference>
<dbReference type="RefSeq" id="WP_193994272.1">
    <property type="nucleotide sequence ID" value="NZ_JADEXP010000159.1"/>
</dbReference>
<dbReference type="GO" id="GO:0042054">
    <property type="term" value="F:histone methyltransferase activity"/>
    <property type="evidence" value="ECO:0007669"/>
    <property type="project" value="TreeGrafter"/>
</dbReference>